<organism evidence="1 2">
    <name type="scientific">Rhizobium fredii</name>
    <name type="common">Sinorhizobium fredii</name>
    <dbReference type="NCBI Taxonomy" id="380"/>
    <lineage>
        <taxon>Bacteria</taxon>
        <taxon>Pseudomonadati</taxon>
        <taxon>Pseudomonadota</taxon>
        <taxon>Alphaproteobacteria</taxon>
        <taxon>Hyphomicrobiales</taxon>
        <taxon>Rhizobiaceae</taxon>
        <taxon>Sinorhizobium/Ensifer group</taxon>
        <taxon>Sinorhizobium</taxon>
    </lineage>
</organism>
<geneLocation type="plasmid" evidence="2">
    <name>psfrenxt3b</name>
</geneLocation>
<proteinExistence type="predicted"/>
<sequence>MYCKTRRQNTHGTELRELLYPWHPWSGRLIHLHEVIDKGAAVFRCSLSGDAAGRWLEIPAWMFDRTTSAHWRIMSVPHVELASLRALARFLEKACAPSQSGEMSMPRQFTTYQFDLLSGLHSERRPAMPQWQALPEEARQALTALIVRLLVDHANGESASQKEAGHDA</sequence>
<reference evidence="1 2" key="1">
    <citation type="submission" date="2017-10" db="EMBL/GenBank/DDBJ databases">
        <title>Analysis of the genome sequences of Rhizobium populations associated to common bean (phaseolus vulgaris).</title>
        <authorList>
            <person name="Bustos P."/>
            <person name="Santamaria R.I."/>
            <person name="Miranda-Sanchez F."/>
            <person name="Perez-Carrascal O."/>
            <person name="Juarez S."/>
            <person name="Lozano L."/>
            <person name="Martinez-Flores I."/>
            <person name="Vinuesa P."/>
            <person name="Martinez-Romero E."/>
            <person name="Cevallos M.A."/>
            <person name="Romero D."/>
            <person name="Davila G."/>
            <person name="Gonzalez V."/>
        </authorList>
    </citation>
    <scope>NUCLEOTIDE SEQUENCE [LARGE SCALE GENOMIC DNA]</scope>
    <source>
        <strain evidence="1 2">NXT3</strain>
        <plasmid evidence="2">Plasmid psfrenxt3b</plasmid>
    </source>
</reference>
<name>A0A2L0HDW3_RHIFR</name>
<gene>
    <name evidence="1" type="ORF">NXT3_PB00281</name>
</gene>
<evidence type="ECO:0000313" key="1">
    <source>
        <dbReference type="EMBL" id="AUX78939.1"/>
    </source>
</evidence>
<dbReference type="EMBL" id="CP024309">
    <property type="protein sequence ID" value="AUX78939.1"/>
    <property type="molecule type" value="Genomic_DNA"/>
</dbReference>
<accession>A0A2L0HDW3</accession>
<keyword evidence="1" id="KW-0614">Plasmid</keyword>
<evidence type="ECO:0000313" key="2">
    <source>
        <dbReference type="Proteomes" id="UP000239340"/>
    </source>
</evidence>
<protein>
    <submittedName>
        <fullName evidence="1">Uncharacterized protein</fullName>
    </submittedName>
</protein>
<dbReference type="Proteomes" id="UP000239340">
    <property type="component" value="Plasmid pSfreNXT3b"/>
</dbReference>
<dbReference type="AlphaFoldDB" id="A0A2L0HDW3"/>